<evidence type="ECO:0000256" key="5">
    <source>
        <dbReference type="ARBA" id="ARBA00022840"/>
    </source>
</evidence>
<dbReference type="GO" id="GO:0005524">
    <property type="term" value="F:ATP binding"/>
    <property type="evidence" value="ECO:0007669"/>
    <property type="project" value="UniProtKB-KW"/>
</dbReference>
<dbReference type="PROSITE" id="PS51194">
    <property type="entry name" value="HELICASE_CTER"/>
    <property type="match status" value="1"/>
</dbReference>
<keyword evidence="4" id="KW-0347">Helicase</keyword>
<keyword evidence="3" id="KW-0378">Hydrolase</keyword>
<feature type="domain" description="Helicase C-terminal" evidence="10">
    <location>
        <begin position="490"/>
        <end position="651"/>
    </location>
</feature>
<protein>
    <recommendedName>
        <fullName evidence="8">Probable DNA 3'-5' helicase RecG</fullName>
    </recommendedName>
</protein>
<dbReference type="InterPro" id="IPR033454">
    <property type="entry name" value="RecG_wedge"/>
</dbReference>
<dbReference type="InterPro" id="IPR014001">
    <property type="entry name" value="Helicase_ATP-bd"/>
</dbReference>
<evidence type="ECO:0000256" key="8">
    <source>
        <dbReference type="ARBA" id="ARBA00049819"/>
    </source>
</evidence>
<keyword evidence="1" id="KW-0547">Nucleotide-binding</keyword>
<dbReference type="InterPro" id="IPR011545">
    <property type="entry name" value="DEAD/DEAH_box_helicase_dom"/>
</dbReference>
<reference evidence="11 12" key="1">
    <citation type="journal article" date="2016" name="Nat. Commun.">
        <title>Thousands of microbial genomes shed light on interconnected biogeochemical processes in an aquifer system.</title>
        <authorList>
            <person name="Anantharaman K."/>
            <person name="Brown C.T."/>
            <person name="Hug L.A."/>
            <person name="Sharon I."/>
            <person name="Castelle C.J."/>
            <person name="Probst A.J."/>
            <person name="Thomas B.C."/>
            <person name="Singh A."/>
            <person name="Wilkins M.J."/>
            <person name="Karaoz U."/>
            <person name="Brodie E.L."/>
            <person name="Williams K.H."/>
            <person name="Hubbard S.S."/>
            <person name="Banfield J.F."/>
        </authorList>
    </citation>
    <scope>NUCLEOTIDE SEQUENCE [LARGE SCALE GENOMIC DNA]</scope>
</reference>
<organism evidence="11 12">
    <name type="scientific">Candidatus Lloydbacteria bacterium RIFCSPHIGHO2_02_FULL_51_22</name>
    <dbReference type="NCBI Taxonomy" id="1798663"/>
    <lineage>
        <taxon>Bacteria</taxon>
        <taxon>Candidatus Lloydiibacteriota</taxon>
    </lineage>
</organism>
<keyword evidence="2" id="KW-0227">DNA damage</keyword>
<dbReference type="Pfam" id="PF00270">
    <property type="entry name" value="DEAD"/>
    <property type="match status" value="1"/>
</dbReference>
<name>A0A1G2DCI1_9BACT</name>
<dbReference type="GO" id="GO:0003678">
    <property type="term" value="F:DNA helicase activity"/>
    <property type="evidence" value="ECO:0007669"/>
    <property type="project" value="TreeGrafter"/>
</dbReference>
<dbReference type="Pfam" id="PF19833">
    <property type="entry name" value="RecG_dom3_C"/>
    <property type="match status" value="1"/>
</dbReference>
<sequence length="717" mass="79526">MSPLDPVHAHMRLVGSQTQALKKLGVSLVRDLLYHFPARYSEAITPKNIATLTAGDKALVRGKLLKLEKTKAFRKKIPLTRAELHDASGKIRVVWFHQPYLAGMLREGEFLDLTGKVTQDAKGLYLANPESEHSSGTSLSATGNLLGENVRPDAETAMQPIYPESRGITSRWFFYALKKVLARNVHKALEDPIPEEILKKYHLPSLHTALVWIHNPKKATDAEAARKRFAFEEIFLLQVERQRARKSYRAHTSFPIAPKEKDVHEFLARLPFSLTAAQEKAVGHILADFKKPAPMSRLLEGDVGSGKTAVAAATAWSVVTSRPVGQNFGNLQVALMAPTEILARQHFDSFVNYFAHLPISLGLITGSGCKKFPSKVDPREATATSHAQLLRWVASGEIAFLVGTHALIQKKVQFKNLAYTIIDEQHRFGTMQRFALRKKEGPVPHLLSMTATPIPRTLALTIYGDLDLSLLDEMPPGRKPVITKIVPPSARSAAYEEMRGELSRGRQAYIVCPKIELGEGKLEVKNVTDEAARLKKEVFPEYTIAILHSKIKPSEREEIMERFLAKEIDILVCTSVIEVGVSVPNATLIVIEGAERFGLAQLHQFRGRVLRSTTQAFCYLMADAKGSRAKDRLKAIESAGSGFALAELDLKMRGPGELSGRKQWGISDLGMEAIRNIKMVEAARLEATALVEKDPELKNYPLLLDRVGRAVSAVHLE</sequence>
<dbReference type="Pfam" id="PF00271">
    <property type="entry name" value="Helicase_C"/>
    <property type="match status" value="1"/>
</dbReference>
<dbReference type="GO" id="GO:0016787">
    <property type="term" value="F:hydrolase activity"/>
    <property type="evidence" value="ECO:0007669"/>
    <property type="project" value="UniProtKB-KW"/>
</dbReference>
<proteinExistence type="predicted"/>
<evidence type="ECO:0000256" key="6">
    <source>
        <dbReference type="ARBA" id="ARBA00023125"/>
    </source>
</evidence>
<dbReference type="NCBIfam" id="NF008168">
    <property type="entry name" value="PRK10917.2-2"/>
    <property type="match status" value="1"/>
</dbReference>
<dbReference type="InterPro" id="IPR001650">
    <property type="entry name" value="Helicase_C-like"/>
</dbReference>
<gene>
    <name evidence="11" type="ORF">A3D67_03880</name>
</gene>
<evidence type="ECO:0000256" key="7">
    <source>
        <dbReference type="ARBA" id="ARBA00023204"/>
    </source>
</evidence>
<evidence type="ECO:0000259" key="10">
    <source>
        <dbReference type="PROSITE" id="PS51194"/>
    </source>
</evidence>
<evidence type="ECO:0000256" key="1">
    <source>
        <dbReference type="ARBA" id="ARBA00022741"/>
    </source>
</evidence>
<evidence type="ECO:0000313" key="11">
    <source>
        <dbReference type="EMBL" id="OGZ10498.1"/>
    </source>
</evidence>
<evidence type="ECO:0000259" key="9">
    <source>
        <dbReference type="PROSITE" id="PS51192"/>
    </source>
</evidence>
<comment type="caution">
    <text evidence="11">The sequence shown here is derived from an EMBL/GenBank/DDBJ whole genome shotgun (WGS) entry which is preliminary data.</text>
</comment>
<dbReference type="CDD" id="cd04488">
    <property type="entry name" value="RecG_wedge_OBF"/>
    <property type="match status" value="1"/>
</dbReference>
<dbReference type="Pfam" id="PF17191">
    <property type="entry name" value="RecG_wedge"/>
    <property type="match status" value="1"/>
</dbReference>
<dbReference type="SUPFAM" id="SSF52540">
    <property type="entry name" value="P-loop containing nucleoside triphosphate hydrolases"/>
    <property type="match status" value="2"/>
</dbReference>
<evidence type="ECO:0000313" key="12">
    <source>
        <dbReference type="Proteomes" id="UP000178099"/>
    </source>
</evidence>
<dbReference type="GO" id="GO:0003677">
    <property type="term" value="F:DNA binding"/>
    <property type="evidence" value="ECO:0007669"/>
    <property type="project" value="UniProtKB-KW"/>
</dbReference>
<dbReference type="SMART" id="SM00487">
    <property type="entry name" value="DEXDc"/>
    <property type="match status" value="1"/>
</dbReference>
<keyword evidence="7" id="KW-0234">DNA repair</keyword>
<dbReference type="PANTHER" id="PTHR47964">
    <property type="entry name" value="ATP-DEPENDENT DNA HELICASE HOMOLOG RECG, CHLOROPLASTIC"/>
    <property type="match status" value="1"/>
</dbReference>
<dbReference type="AlphaFoldDB" id="A0A1G2DCI1"/>
<evidence type="ECO:0000256" key="3">
    <source>
        <dbReference type="ARBA" id="ARBA00022801"/>
    </source>
</evidence>
<dbReference type="GO" id="GO:0006281">
    <property type="term" value="P:DNA repair"/>
    <property type="evidence" value="ECO:0007669"/>
    <property type="project" value="UniProtKB-KW"/>
</dbReference>
<evidence type="ECO:0000256" key="2">
    <source>
        <dbReference type="ARBA" id="ARBA00022763"/>
    </source>
</evidence>
<dbReference type="PANTHER" id="PTHR47964:SF1">
    <property type="entry name" value="ATP-DEPENDENT DNA HELICASE HOMOLOG RECG, CHLOROPLASTIC"/>
    <property type="match status" value="1"/>
</dbReference>
<dbReference type="InterPro" id="IPR045562">
    <property type="entry name" value="RecG_dom3_C"/>
</dbReference>
<dbReference type="SUPFAM" id="SSF50249">
    <property type="entry name" value="Nucleic acid-binding proteins"/>
    <property type="match status" value="1"/>
</dbReference>
<dbReference type="SMART" id="SM00490">
    <property type="entry name" value="HELICc"/>
    <property type="match status" value="1"/>
</dbReference>
<dbReference type="InterPro" id="IPR047112">
    <property type="entry name" value="RecG/Mfd"/>
</dbReference>
<feature type="domain" description="Helicase ATP-binding" evidence="9">
    <location>
        <begin position="288"/>
        <end position="471"/>
    </location>
</feature>
<evidence type="ECO:0000256" key="4">
    <source>
        <dbReference type="ARBA" id="ARBA00022806"/>
    </source>
</evidence>
<accession>A0A1G2DCI1</accession>
<dbReference type="Proteomes" id="UP000178099">
    <property type="component" value="Unassembled WGS sequence"/>
</dbReference>
<dbReference type="EMBL" id="MHLN01000039">
    <property type="protein sequence ID" value="OGZ10498.1"/>
    <property type="molecule type" value="Genomic_DNA"/>
</dbReference>
<dbReference type="Gene3D" id="2.40.50.140">
    <property type="entry name" value="Nucleic acid-binding proteins"/>
    <property type="match status" value="1"/>
</dbReference>
<keyword evidence="6" id="KW-0238">DNA-binding</keyword>
<dbReference type="Gene3D" id="3.40.50.300">
    <property type="entry name" value="P-loop containing nucleotide triphosphate hydrolases"/>
    <property type="match status" value="2"/>
</dbReference>
<keyword evidence="5" id="KW-0067">ATP-binding</keyword>
<dbReference type="PROSITE" id="PS51192">
    <property type="entry name" value="HELICASE_ATP_BIND_1"/>
    <property type="match status" value="1"/>
</dbReference>
<dbReference type="InterPro" id="IPR027417">
    <property type="entry name" value="P-loop_NTPase"/>
</dbReference>
<dbReference type="InterPro" id="IPR012340">
    <property type="entry name" value="NA-bd_OB-fold"/>
</dbReference>